<comment type="caution">
    <text evidence="3">The sequence shown here is derived from an EMBL/GenBank/DDBJ whole genome shotgun (WGS) entry which is preliminary data.</text>
</comment>
<dbReference type="EMBL" id="JAAGBB010000042">
    <property type="protein sequence ID" value="MBR0667837.1"/>
    <property type="molecule type" value="Genomic_DNA"/>
</dbReference>
<dbReference type="SMART" id="SM00822">
    <property type="entry name" value="PKS_KR"/>
    <property type="match status" value="1"/>
</dbReference>
<dbReference type="RefSeq" id="WP_211855616.1">
    <property type="nucleotide sequence ID" value="NZ_JAAGBB010000042.1"/>
</dbReference>
<comment type="similarity">
    <text evidence="1">Belongs to the short-chain dehydrogenases/reductases (SDR) family.</text>
</comment>
<protein>
    <submittedName>
        <fullName evidence="3">SDR family oxidoreductase</fullName>
    </submittedName>
</protein>
<evidence type="ECO:0000313" key="3">
    <source>
        <dbReference type="EMBL" id="MBR0667837.1"/>
    </source>
</evidence>
<reference evidence="4" key="1">
    <citation type="journal article" date="2021" name="Syst. Appl. Microbiol.">
        <title>Roseomonas hellenica sp. nov., isolated from roots of wild-growing Alkanna tinctoria.</title>
        <authorList>
            <person name="Rat A."/>
            <person name="Naranjo H.D."/>
            <person name="Lebbe L."/>
            <person name="Cnockaert M."/>
            <person name="Krigas N."/>
            <person name="Grigoriadou K."/>
            <person name="Maloupa E."/>
            <person name="Willems A."/>
        </authorList>
    </citation>
    <scope>NUCLEOTIDE SEQUENCE [LARGE SCALE GENOMIC DNA]</scope>
    <source>
        <strain evidence="4">LMG 31523</strain>
    </source>
</reference>
<feature type="domain" description="Ketoreductase" evidence="2">
    <location>
        <begin position="9"/>
        <end position="179"/>
    </location>
</feature>
<dbReference type="PANTHER" id="PTHR43943">
    <property type="entry name" value="DEHYDROGENASE/REDUCTASE (SDR FAMILY) MEMBER 4"/>
    <property type="match status" value="1"/>
</dbReference>
<dbReference type="InterPro" id="IPR057326">
    <property type="entry name" value="KR_dom"/>
</dbReference>
<dbReference type="PROSITE" id="PS00061">
    <property type="entry name" value="ADH_SHORT"/>
    <property type="match status" value="1"/>
</dbReference>
<dbReference type="CDD" id="cd05233">
    <property type="entry name" value="SDR_c"/>
    <property type="match status" value="1"/>
</dbReference>
<proteinExistence type="inferred from homology"/>
<dbReference type="PANTHER" id="PTHR43943:SF2">
    <property type="entry name" value="DEHYDROGENASE_REDUCTASE 4"/>
    <property type="match status" value="1"/>
</dbReference>
<dbReference type="InterPro" id="IPR020904">
    <property type="entry name" value="Sc_DH/Rdtase_CS"/>
</dbReference>
<dbReference type="NCBIfam" id="NF005559">
    <property type="entry name" value="PRK07231.1"/>
    <property type="match status" value="1"/>
</dbReference>
<dbReference type="Proteomes" id="UP001196870">
    <property type="component" value="Unassembled WGS sequence"/>
</dbReference>
<sequence length="260" mass="27215">MSLFDLTGKVAIVTGASKGIGRAIAERLAEQGARVAVSSRRIEACEEVVAGIAAKGGQAFAIACNIGRKPELQALVDATIARWGRIDTVVCNAAINPHFGPSTTIPDEVFDKVMASNIKSNLWLANMAIPQMEKQGGGSIVIVSSIGGFRGSPVLGAYAISKAADMQLVRNLAVEHGPKNIRANAIAPGLVRTDFARALWENPDIYRKRTRDTPLGRIGEPDEIAGAAVFLASPAAGFMTGQTITIDGGVLAGPPMRAED</sequence>
<evidence type="ECO:0000256" key="1">
    <source>
        <dbReference type="ARBA" id="ARBA00006484"/>
    </source>
</evidence>
<accession>A0ABS5F5L3</accession>
<gene>
    <name evidence="3" type="ORF">GXW71_26010</name>
</gene>
<dbReference type="Gene3D" id="3.40.50.720">
    <property type="entry name" value="NAD(P)-binding Rossmann-like Domain"/>
    <property type="match status" value="1"/>
</dbReference>
<evidence type="ECO:0000313" key="4">
    <source>
        <dbReference type="Proteomes" id="UP001196870"/>
    </source>
</evidence>
<dbReference type="PRINTS" id="PR00081">
    <property type="entry name" value="GDHRDH"/>
</dbReference>
<dbReference type="InterPro" id="IPR002347">
    <property type="entry name" value="SDR_fam"/>
</dbReference>
<keyword evidence="4" id="KW-1185">Reference proteome</keyword>
<organism evidence="3 4">
    <name type="scientific">Plastoroseomonas hellenica</name>
    <dbReference type="NCBI Taxonomy" id="2687306"/>
    <lineage>
        <taxon>Bacteria</taxon>
        <taxon>Pseudomonadati</taxon>
        <taxon>Pseudomonadota</taxon>
        <taxon>Alphaproteobacteria</taxon>
        <taxon>Acetobacterales</taxon>
        <taxon>Acetobacteraceae</taxon>
        <taxon>Plastoroseomonas</taxon>
    </lineage>
</organism>
<dbReference type="Pfam" id="PF13561">
    <property type="entry name" value="adh_short_C2"/>
    <property type="match status" value="1"/>
</dbReference>
<name>A0ABS5F5L3_9PROT</name>
<dbReference type="SUPFAM" id="SSF51735">
    <property type="entry name" value="NAD(P)-binding Rossmann-fold domains"/>
    <property type="match status" value="1"/>
</dbReference>
<dbReference type="InterPro" id="IPR036291">
    <property type="entry name" value="NAD(P)-bd_dom_sf"/>
</dbReference>
<evidence type="ECO:0000259" key="2">
    <source>
        <dbReference type="SMART" id="SM00822"/>
    </source>
</evidence>